<dbReference type="AlphaFoldDB" id="A0A391P283"/>
<dbReference type="Proteomes" id="UP000265618">
    <property type="component" value="Unassembled WGS sequence"/>
</dbReference>
<sequence length="24" mass="2469">MSADSVARLKALLEDCDAVFIGSG</sequence>
<protein>
    <submittedName>
        <fullName evidence="1">Uncharacterized protein</fullName>
    </submittedName>
</protein>
<evidence type="ECO:0000313" key="2">
    <source>
        <dbReference type="Proteomes" id="UP000265618"/>
    </source>
</evidence>
<comment type="caution">
    <text evidence="1">The sequence shown here is derived from an EMBL/GenBank/DDBJ whole genome shotgun (WGS) entry which is preliminary data.</text>
</comment>
<reference evidence="1 2" key="1">
    <citation type="journal article" date="2018" name="PLoS ONE">
        <title>The draft genome of Kipferlia bialata reveals reductive genome evolution in fornicate parasites.</title>
        <authorList>
            <person name="Tanifuji G."/>
            <person name="Takabayashi S."/>
            <person name="Kume K."/>
            <person name="Takagi M."/>
            <person name="Nakayama T."/>
            <person name="Kamikawa R."/>
            <person name="Inagaki Y."/>
            <person name="Hashimoto T."/>
        </authorList>
    </citation>
    <scope>NUCLEOTIDE SEQUENCE [LARGE SCALE GENOMIC DNA]</scope>
    <source>
        <strain evidence="1">NY0173</strain>
    </source>
</reference>
<accession>A0A391P283</accession>
<feature type="non-terminal residue" evidence="1">
    <location>
        <position position="24"/>
    </location>
</feature>
<proteinExistence type="predicted"/>
<name>A0A391P283_9EUKA</name>
<gene>
    <name evidence="1" type="ORF">KIPB_016182</name>
</gene>
<dbReference type="EMBL" id="BDIP01009663">
    <property type="protein sequence ID" value="GCA65078.1"/>
    <property type="molecule type" value="Genomic_DNA"/>
</dbReference>
<organism evidence="1 2">
    <name type="scientific">Kipferlia bialata</name>
    <dbReference type="NCBI Taxonomy" id="797122"/>
    <lineage>
        <taxon>Eukaryota</taxon>
        <taxon>Metamonada</taxon>
        <taxon>Carpediemonas-like organisms</taxon>
        <taxon>Kipferlia</taxon>
    </lineage>
</organism>
<keyword evidence="2" id="KW-1185">Reference proteome</keyword>
<evidence type="ECO:0000313" key="1">
    <source>
        <dbReference type="EMBL" id="GCA65078.1"/>
    </source>
</evidence>